<name>A0A6M1SXD9_9BACT</name>
<feature type="domain" description="NADH:flavin oxidoreductase/NADH oxidase N-terminal" evidence="4">
    <location>
        <begin position="10"/>
        <end position="338"/>
    </location>
</feature>
<keyword evidence="6" id="KW-1185">Reference proteome</keyword>
<dbReference type="PANTHER" id="PTHR22893">
    <property type="entry name" value="NADH OXIDOREDUCTASE-RELATED"/>
    <property type="match status" value="1"/>
</dbReference>
<dbReference type="InterPro" id="IPR013785">
    <property type="entry name" value="Aldolase_TIM"/>
</dbReference>
<dbReference type="SUPFAM" id="SSF51395">
    <property type="entry name" value="FMN-linked oxidoreductases"/>
    <property type="match status" value="1"/>
</dbReference>
<evidence type="ECO:0000256" key="3">
    <source>
        <dbReference type="ARBA" id="ARBA00023002"/>
    </source>
</evidence>
<dbReference type="RefSeq" id="WP_165138328.1">
    <property type="nucleotide sequence ID" value="NZ_JAALLT010000001.1"/>
</dbReference>
<gene>
    <name evidence="5" type="ORF">G3570_01120</name>
</gene>
<protein>
    <submittedName>
        <fullName evidence="5">Alkene reductase</fullName>
    </submittedName>
</protein>
<dbReference type="InterPro" id="IPR001155">
    <property type="entry name" value="OxRdtase_FMN_N"/>
</dbReference>
<dbReference type="FunFam" id="3.20.20.70:FF:000059">
    <property type="entry name" value="N-ethylmaleimide reductase, FMN-linked"/>
    <property type="match status" value="1"/>
</dbReference>
<comment type="cofactor">
    <cofactor evidence="1">
        <name>FMN</name>
        <dbReference type="ChEBI" id="CHEBI:58210"/>
    </cofactor>
</comment>
<dbReference type="Pfam" id="PF00724">
    <property type="entry name" value="Oxidored_FMN"/>
    <property type="match status" value="1"/>
</dbReference>
<reference evidence="5 6" key="1">
    <citation type="submission" date="2020-02" db="EMBL/GenBank/DDBJ databases">
        <title>Balneolaceae bacterium YR4-1, complete genome.</title>
        <authorList>
            <person name="Li Y."/>
            <person name="Wu S."/>
        </authorList>
    </citation>
    <scope>NUCLEOTIDE SEQUENCE [LARGE SCALE GENOMIC DNA]</scope>
    <source>
        <strain evidence="5 6">YR4-1</strain>
    </source>
</reference>
<comment type="similarity">
    <text evidence="2">Belongs to the NADH:flavin oxidoreductase/NADH oxidase family.</text>
</comment>
<dbReference type="Proteomes" id="UP000473278">
    <property type="component" value="Unassembled WGS sequence"/>
</dbReference>
<dbReference type="GO" id="GO:0005829">
    <property type="term" value="C:cytosol"/>
    <property type="evidence" value="ECO:0007669"/>
    <property type="project" value="UniProtKB-ARBA"/>
</dbReference>
<keyword evidence="3" id="KW-0560">Oxidoreductase</keyword>
<sequence>MEQSTNPLLQSYKLGNISLPNRLVMAPMTRNRAGEGNTATELMATYYRQRSSAGLIVSEGTQISEQGVGYPNTPGIHSEEQVESWKKVTNAVHEEGGKIFAQIWHVGRISHPIFHDGDLPVAPSAIKPEGQTFTPEGMKDFVTPRALETEEIPGVIDDYVKAAENAIRAGFDGVEIHGANGYLIDQFIQDGTNNRTDKYGGSKENRARFALEVTEAVTKAIGSERTGIRLSPSGEFNDMYDSNPKETFSYLIEQLNNYDLAYLHLVEPLTDVSDMPNYTKQVAEFFRPSYEGTLITCGNYDRESGMEVLREENADLVGYAKLFLANPDLPKRFAVNAELNEPDRDTFYGGDEKGYTDYSFMKEEDKTAQEVA</sequence>
<organism evidence="5 6">
    <name type="scientific">Halalkalibaculum roseum</name>
    <dbReference type="NCBI Taxonomy" id="2709311"/>
    <lineage>
        <taxon>Bacteria</taxon>
        <taxon>Pseudomonadati</taxon>
        <taxon>Balneolota</taxon>
        <taxon>Balneolia</taxon>
        <taxon>Balneolales</taxon>
        <taxon>Balneolaceae</taxon>
        <taxon>Halalkalibaculum</taxon>
    </lineage>
</organism>
<dbReference type="GO" id="GO:0016628">
    <property type="term" value="F:oxidoreductase activity, acting on the CH-CH group of donors, NAD or NADP as acceptor"/>
    <property type="evidence" value="ECO:0007669"/>
    <property type="project" value="UniProtKB-ARBA"/>
</dbReference>
<dbReference type="AlphaFoldDB" id="A0A6M1SXD9"/>
<dbReference type="GO" id="GO:0010181">
    <property type="term" value="F:FMN binding"/>
    <property type="evidence" value="ECO:0007669"/>
    <property type="project" value="InterPro"/>
</dbReference>
<accession>A0A6M1SXD9</accession>
<evidence type="ECO:0000256" key="2">
    <source>
        <dbReference type="ARBA" id="ARBA00005979"/>
    </source>
</evidence>
<evidence type="ECO:0000256" key="1">
    <source>
        <dbReference type="ARBA" id="ARBA00001917"/>
    </source>
</evidence>
<dbReference type="InterPro" id="IPR045247">
    <property type="entry name" value="Oye-like"/>
</dbReference>
<evidence type="ECO:0000313" key="5">
    <source>
        <dbReference type="EMBL" id="NGP75217.1"/>
    </source>
</evidence>
<dbReference type="Gene3D" id="3.20.20.70">
    <property type="entry name" value="Aldolase class I"/>
    <property type="match status" value="1"/>
</dbReference>
<dbReference type="PANTHER" id="PTHR22893:SF91">
    <property type="entry name" value="NADPH DEHYDROGENASE 2-RELATED"/>
    <property type="match status" value="1"/>
</dbReference>
<evidence type="ECO:0000313" key="6">
    <source>
        <dbReference type="Proteomes" id="UP000473278"/>
    </source>
</evidence>
<dbReference type="EMBL" id="JAALLT010000001">
    <property type="protein sequence ID" value="NGP75217.1"/>
    <property type="molecule type" value="Genomic_DNA"/>
</dbReference>
<proteinExistence type="inferred from homology"/>
<comment type="caution">
    <text evidence="5">The sequence shown here is derived from an EMBL/GenBank/DDBJ whole genome shotgun (WGS) entry which is preliminary data.</text>
</comment>
<evidence type="ECO:0000259" key="4">
    <source>
        <dbReference type="Pfam" id="PF00724"/>
    </source>
</evidence>
<dbReference type="CDD" id="cd02933">
    <property type="entry name" value="OYE_like_FMN"/>
    <property type="match status" value="1"/>
</dbReference>